<sequence>MSGWVTRRFGGRDVEMRVHHGAGPAVLLMSGAGQPGEYWRPVVEQLGDRLVISYDRPGMGATPWPGQLPSLAEEVATAAGLAEEFGPVILVGHSMAAFHAETLVRERPGAVLGLVLVDPSVEWLTAPPARSGTGAARTVSRIAGFGLAGLGRIGAGLATLTQSSWTLPRIRRYLSIERLRQIYGQPDSLAMVTAELMAYRSQAWDLMAVRDHHRWPGTPTIVLSAERSGAEQENGRQERLARMLGARLWMIERSHHLMMLDDPATIARAVRRLG</sequence>
<dbReference type="Gene3D" id="3.40.50.1820">
    <property type="entry name" value="alpha/beta hydrolase"/>
    <property type="match status" value="1"/>
</dbReference>
<feature type="domain" description="AB hydrolase-1" evidence="1">
    <location>
        <begin position="26"/>
        <end position="269"/>
    </location>
</feature>
<dbReference type="SUPFAM" id="SSF53474">
    <property type="entry name" value="alpha/beta-Hydrolases"/>
    <property type="match status" value="1"/>
</dbReference>
<protein>
    <recommendedName>
        <fullName evidence="1">AB hydrolase-1 domain-containing protein</fullName>
    </recommendedName>
</protein>
<dbReference type="Pfam" id="PF12697">
    <property type="entry name" value="Abhydrolase_6"/>
    <property type="match status" value="1"/>
</dbReference>
<evidence type="ECO:0000313" key="4">
    <source>
        <dbReference type="Proteomes" id="UP000075221"/>
    </source>
</evidence>
<dbReference type="PANTHER" id="PTHR43194:SF5">
    <property type="entry name" value="PIMELOYL-[ACYL-CARRIER PROTEIN] METHYL ESTER ESTERASE"/>
    <property type="match status" value="1"/>
</dbReference>
<accession>A0AAC9AN16</accession>
<dbReference type="PANTHER" id="PTHR43194">
    <property type="entry name" value="HYDROLASE ALPHA/BETA FOLD FAMILY"/>
    <property type="match status" value="1"/>
</dbReference>
<name>A0AAC9AN16_9ACTN</name>
<evidence type="ECO:0000313" key="3">
    <source>
        <dbReference type="EMBL" id="AOZ46369.1"/>
    </source>
</evidence>
<dbReference type="InterPro" id="IPR050228">
    <property type="entry name" value="Carboxylesterase_BioH"/>
</dbReference>
<reference evidence="2 4" key="2">
    <citation type="submission" date="2016-02" db="EMBL/GenBank/DDBJ databases">
        <title>Complete Genome Sequence of Propionibacterium acidipropionici ATCC 55737.</title>
        <authorList>
            <person name="Luna Flores C.H."/>
            <person name="Nielsen L.K."/>
            <person name="Marcellin E."/>
        </authorList>
    </citation>
    <scope>NUCLEOTIDE SEQUENCE [LARGE SCALE GENOMIC DNA]</scope>
    <source>
        <strain evidence="2 4">ATCC 55737</strain>
    </source>
</reference>
<dbReference type="InterPro" id="IPR000073">
    <property type="entry name" value="AB_hydrolase_1"/>
</dbReference>
<gene>
    <name evidence="3" type="ORF">A8L58_06215</name>
    <name evidence="2" type="ORF">AXH35_04750</name>
</gene>
<dbReference type="RefSeq" id="WP_062819223.1">
    <property type="nucleotide sequence ID" value="NZ_CP014352.1"/>
</dbReference>
<evidence type="ECO:0000313" key="2">
    <source>
        <dbReference type="EMBL" id="AMS04885.1"/>
    </source>
</evidence>
<proteinExistence type="predicted"/>
<evidence type="ECO:0000259" key="1">
    <source>
        <dbReference type="Pfam" id="PF12697"/>
    </source>
</evidence>
<keyword evidence="5" id="KW-1185">Reference proteome</keyword>
<dbReference type="AlphaFoldDB" id="A0AAC9AN16"/>
<dbReference type="EMBL" id="CP015970">
    <property type="protein sequence ID" value="AOZ46369.1"/>
    <property type="molecule type" value="Genomic_DNA"/>
</dbReference>
<dbReference type="GO" id="GO:0003824">
    <property type="term" value="F:catalytic activity"/>
    <property type="evidence" value="ECO:0007669"/>
    <property type="project" value="UniProtKB-ARBA"/>
</dbReference>
<dbReference type="EMBL" id="CP014352">
    <property type="protein sequence ID" value="AMS04885.1"/>
    <property type="molecule type" value="Genomic_DNA"/>
</dbReference>
<evidence type="ECO:0000313" key="5">
    <source>
        <dbReference type="Proteomes" id="UP000178666"/>
    </source>
</evidence>
<dbReference type="InterPro" id="IPR029058">
    <property type="entry name" value="AB_hydrolase_fold"/>
</dbReference>
<dbReference type="Proteomes" id="UP000075221">
    <property type="component" value="Chromosome"/>
</dbReference>
<dbReference type="Proteomes" id="UP000178666">
    <property type="component" value="Chromosome"/>
</dbReference>
<reference evidence="3 5" key="1">
    <citation type="journal article" date="2016" name="Plant Dis.">
        <title>Improved production of propionic acid using genome shuffling.</title>
        <authorList>
            <person name="Luna-Flores C.H."/>
            <person name="Palfreyman R.W."/>
            <person name="Kromer J.O."/>
            <person name="Nielsen L.K."/>
            <person name="Marcellin E."/>
        </authorList>
    </citation>
    <scope>NUCLEOTIDE SEQUENCE [LARGE SCALE GENOMIC DNA]</scope>
    <source>
        <strain evidence="3 5">F3E8</strain>
    </source>
</reference>
<organism evidence="2 4">
    <name type="scientific">Acidipropionibacterium acidipropionici</name>
    <dbReference type="NCBI Taxonomy" id="1748"/>
    <lineage>
        <taxon>Bacteria</taxon>
        <taxon>Bacillati</taxon>
        <taxon>Actinomycetota</taxon>
        <taxon>Actinomycetes</taxon>
        <taxon>Propionibacteriales</taxon>
        <taxon>Propionibacteriaceae</taxon>
        <taxon>Acidipropionibacterium</taxon>
    </lineage>
</organism>